<reference evidence="4 5" key="1">
    <citation type="journal article" date="2019" name="Sci. Rep.">
        <title>Orb-weaving spider Araneus ventricosus genome elucidates the spidroin gene catalogue.</title>
        <authorList>
            <person name="Kono N."/>
            <person name="Nakamura H."/>
            <person name="Ohtoshi R."/>
            <person name="Moran D.A.P."/>
            <person name="Shinohara A."/>
            <person name="Yoshida Y."/>
            <person name="Fujiwara M."/>
            <person name="Mori M."/>
            <person name="Tomita M."/>
            <person name="Arakawa K."/>
        </authorList>
    </citation>
    <scope>NUCLEOTIDE SEQUENCE [LARGE SCALE GENOMIC DNA]</scope>
</reference>
<accession>A0A4Y2D779</accession>
<evidence type="ECO:0000313" key="4">
    <source>
        <dbReference type="EMBL" id="GBM11425.1"/>
    </source>
</evidence>
<evidence type="ECO:0000256" key="1">
    <source>
        <dbReference type="SAM" id="Coils"/>
    </source>
</evidence>
<dbReference type="SUPFAM" id="SSF46966">
    <property type="entry name" value="Spectrin repeat"/>
    <property type="match status" value="1"/>
</dbReference>
<dbReference type="GO" id="GO:0045104">
    <property type="term" value="P:intermediate filament cytoskeleton organization"/>
    <property type="evidence" value="ECO:0007669"/>
    <property type="project" value="InterPro"/>
</dbReference>
<dbReference type="EMBL" id="BGPR01165397">
    <property type="protein sequence ID" value="GBM11247.1"/>
    <property type="molecule type" value="Genomic_DNA"/>
</dbReference>
<dbReference type="InterPro" id="IPR002017">
    <property type="entry name" value="Spectrin_repeat"/>
</dbReference>
<dbReference type="GO" id="GO:0030056">
    <property type="term" value="C:hemidesmosome"/>
    <property type="evidence" value="ECO:0007669"/>
    <property type="project" value="TreeGrafter"/>
</dbReference>
<keyword evidence="1" id="KW-0175">Coiled coil</keyword>
<dbReference type="Pfam" id="PF00435">
    <property type="entry name" value="Spectrin"/>
    <property type="match status" value="1"/>
</dbReference>
<protein>
    <submittedName>
        <fullName evidence="4">Dystonin</fullName>
    </submittedName>
</protein>
<comment type="caution">
    <text evidence="4">The sequence shown here is derived from an EMBL/GenBank/DDBJ whole genome shotgun (WGS) entry which is preliminary data.</text>
</comment>
<gene>
    <name evidence="4" type="primary">DST_2</name>
    <name evidence="2" type="synonym">DST_0</name>
    <name evidence="3" type="synonym">DST_4</name>
    <name evidence="3" type="ORF">AVEN_12338_1</name>
    <name evidence="4" type="ORF">AVEN_138401_1</name>
    <name evidence="2" type="ORF">AVEN_7965_1</name>
</gene>
<evidence type="ECO:0000313" key="2">
    <source>
        <dbReference type="EMBL" id="GBM11247.1"/>
    </source>
</evidence>
<dbReference type="GO" id="GO:0042060">
    <property type="term" value="P:wound healing"/>
    <property type="evidence" value="ECO:0007669"/>
    <property type="project" value="TreeGrafter"/>
</dbReference>
<dbReference type="PANTHER" id="PTHR23169">
    <property type="entry name" value="ENVOPLAKIN"/>
    <property type="match status" value="1"/>
</dbReference>
<dbReference type="AlphaFoldDB" id="A0A4Y2D779"/>
<dbReference type="Proteomes" id="UP000499080">
    <property type="component" value="Unassembled WGS sequence"/>
</dbReference>
<dbReference type="Pfam" id="PF21019">
    <property type="entry name" value="Spectrin_3"/>
    <property type="match status" value="1"/>
</dbReference>
<keyword evidence="5" id="KW-1185">Reference proteome</keyword>
<dbReference type="CDD" id="cd00176">
    <property type="entry name" value="SPEC"/>
    <property type="match status" value="1"/>
</dbReference>
<dbReference type="FunFam" id="1.20.58.60:FF:000030">
    <property type="entry name" value="Short stop, isoform K"/>
    <property type="match status" value="1"/>
</dbReference>
<evidence type="ECO:0000313" key="5">
    <source>
        <dbReference type="Proteomes" id="UP000499080"/>
    </source>
</evidence>
<dbReference type="PANTHER" id="PTHR23169:SF23">
    <property type="entry name" value="SHORT STOP, ISOFORM H"/>
    <property type="match status" value="1"/>
</dbReference>
<proteinExistence type="predicted"/>
<dbReference type="InterPro" id="IPR043197">
    <property type="entry name" value="Plakin"/>
</dbReference>
<dbReference type="GO" id="GO:0031122">
    <property type="term" value="P:cytoplasmic microtubule organization"/>
    <property type="evidence" value="ECO:0007669"/>
    <property type="project" value="TreeGrafter"/>
</dbReference>
<dbReference type="Gene3D" id="1.20.58.60">
    <property type="match status" value="2"/>
</dbReference>
<dbReference type="GO" id="GO:0005737">
    <property type="term" value="C:cytoplasm"/>
    <property type="evidence" value="ECO:0007669"/>
    <property type="project" value="TreeGrafter"/>
</dbReference>
<sequence>MNEKEEIEVSRDWSSKTLNISEIEEYQRALTIELEKREVHFNAVQDRGESLVLQKHPASKCIEAYLAAMQTQWSWLLQLMSCLDEHLKYAFVYHQFFNEAKECQTWLKQIENRLSTTYSRQNFSIDEGERLMREMQDLRDELSHYSNVVSSLIERSKDVVPLKQR</sequence>
<dbReference type="GO" id="GO:0016020">
    <property type="term" value="C:membrane"/>
    <property type="evidence" value="ECO:0007669"/>
    <property type="project" value="TreeGrafter"/>
</dbReference>
<evidence type="ECO:0000313" key="3">
    <source>
        <dbReference type="EMBL" id="GBM11307.1"/>
    </source>
</evidence>
<organism evidence="4 5">
    <name type="scientific">Araneus ventricosus</name>
    <name type="common">Orbweaver spider</name>
    <name type="synonym">Epeira ventricosa</name>
    <dbReference type="NCBI Taxonomy" id="182803"/>
    <lineage>
        <taxon>Eukaryota</taxon>
        <taxon>Metazoa</taxon>
        <taxon>Ecdysozoa</taxon>
        <taxon>Arthropoda</taxon>
        <taxon>Chelicerata</taxon>
        <taxon>Arachnida</taxon>
        <taxon>Araneae</taxon>
        <taxon>Araneomorphae</taxon>
        <taxon>Entelegynae</taxon>
        <taxon>Araneoidea</taxon>
        <taxon>Araneidae</taxon>
        <taxon>Araneus</taxon>
    </lineage>
</organism>
<dbReference type="OrthoDB" id="2250192at2759"/>
<feature type="non-terminal residue" evidence="4">
    <location>
        <position position="165"/>
    </location>
</feature>
<dbReference type="EMBL" id="BGPR01165413">
    <property type="protein sequence ID" value="GBM11307.1"/>
    <property type="molecule type" value="Genomic_DNA"/>
</dbReference>
<name>A0A4Y2D779_ARAVE</name>
<dbReference type="GO" id="GO:0005198">
    <property type="term" value="F:structural molecule activity"/>
    <property type="evidence" value="ECO:0007669"/>
    <property type="project" value="TreeGrafter"/>
</dbReference>
<dbReference type="GO" id="GO:0005882">
    <property type="term" value="C:intermediate filament"/>
    <property type="evidence" value="ECO:0007669"/>
    <property type="project" value="TreeGrafter"/>
</dbReference>
<feature type="coiled-coil region" evidence="1">
    <location>
        <begin position="128"/>
        <end position="155"/>
    </location>
</feature>
<dbReference type="EMBL" id="BGPR01165441">
    <property type="protein sequence ID" value="GBM11425.1"/>
    <property type="molecule type" value="Genomic_DNA"/>
</dbReference>
<dbReference type="InterPro" id="IPR018159">
    <property type="entry name" value="Spectrin/alpha-actinin"/>
</dbReference>